<proteinExistence type="predicted"/>
<dbReference type="Proteomes" id="UP000626109">
    <property type="component" value="Unassembled WGS sequence"/>
</dbReference>
<dbReference type="AlphaFoldDB" id="A0A813JUR8"/>
<accession>A0A813JUR8</accession>
<sequence>SWTPPADTSGIDRYYVYIASDEQKTQSAQLWNSDPTEEYVPVGTNEMNLYNNPERTVGGTTPPPANWLIVLGYKEAGLIFSEVSAAAKIPLVDVCNDIDPPAPQLSSLTFENLADVVGQVEGTVEFTLTANDQDLGLTAEFEVFVVEEGPGSADDLSVGKLPRGTNQLVIPA</sequence>
<name>A0A813JUR8_POLGL</name>
<comment type="caution">
    <text evidence="1">The sequence shown here is derived from an EMBL/GenBank/DDBJ whole genome shotgun (WGS) entry which is preliminary data.</text>
</comment>
<reference evidence="1" key="1">
    <citation type="submission" date="2021-02" db="EMBL/GenBank/DDBJ databases">
        <authorList>
            <person name="Dougan E. K."/>
            <person name="Rhodes N."/>
            <person name="Thang M."/>
            <person name="Chan C."/>
        </authorList>
    </citation>
    <scope>NUCLEOTIDE SEQUENCE</scope>
</reference>
<protein>
    <submittedName>
        <fullName evidence="1">Uncharacterized protein</fullName>
    </submittedName>
</protein>
<evidence type="ECO:0000313" key="2">
    <source>
        <dbReference type="Proteomes" id="UP000626109"/>
    </source>
</evidence>
<dbReference type="EMBL" id="CAJNNW010026185">
    <property type="protein sequence ID" value="CAE8683345.1"/>
    <property type="molecule type" value="Genomic_DNA"/>
</dbReference>
<organism evidence="1 2">
    <name type="scientific">Polarella glacialis</name>
    <name type="common">Dinoflagellate</name>
    <dbReference type="NCBI Taxonomy" id="89957"/>
    <lineage>
        <taxon>Eukaryota</taxon>
        <taxon>Sar</taxon>
        <taxon>Alveolata</taxon>
        <taxon>Dinophyceae</taxon>
        <taxon>Suessiales</taxon>
        <taxon>Suessiaceae</taxon>
        <taxon>Polarella</taxon>
    </lineage>
</organism>
<gene>
    <name evidence="1" type="ORF">PGLA2088_LOCUS23404</name>
</gene>
<evidence type="ECO:0000313" key="1">
    <source>
        <dbReference type="EMBL" id="CAE8683345.1"/>
    </source>
</evidence>
<feature type="non-terminal residue" evidence="1">
    <location>
        <position position="1"/>
    </location>
</feature>
<feature type="non-terminal residue" evidence="1">
    <location>
        <position position="172"/>
    </location>
</feature>